<proteinExistence type="predicted"/>
<organism evidence="2 3">
    <name type="scientific">Batrachochytrium salamandrivorans</name>
    <dbReference type="NCBI Taxonomy" id="1357716"/>
    <lineage>
        <taxon>Eukaryota</taxon>
        <taxon>Fungi</taxon>
        <taxon>Fungi incertae sedis</taxon>
        <taxon>Chytridiomycota</taxon>
        <taxon>Chytridiomycota incertae sedis</taxon>
        <taxon>Chytridiomycetes</taxon>
        <taxon>Rhizophydiales</taxon>
        <taxon>Rhizophydiales incertae sedis</taxon>
        <taxon>Batrachochytrium</taxon>
    </lineage>
</organism>
<protein>
    <recommendedName>
        <fullName evidence="1">Rad21/Rec8-like protein N-terminal domain-containing protein</fullName>
    </recommendedName>
</protein>
<name>A0ABQ8ERY3_9FUNG</name>
<evidence type="ECO:0000313" key="3">
    <source>
        <dbReference type="Proteomes" id="UP001648503"/>
    </source>
</evidence>
<evidence type="ECO:0000313" key="2">
    <source>
        <dbReference type="EMBL" id="KAH6585599.1"/>
    </source>
</evidence>
<gene>
    <name evidence="2" type="ORF">BASA50_001207</name>
</gene>
<sequence length="144" mass="15946">MFFTHDILLRHSGNRKQNSLAVVWLAATLGQRNAYKKLGRKEVNGVDLIQTCIVFGADNQYAQLKPNDGGRPSLCAPDKLLLCVIIKLKRAFSSLQPVDIDLEIAQVRPEHITIDAGSTDMMLLPEFAFKMSNGEIIPASAYAF</sequence>
<dbReference type="Pfam" id="PF04825">
    <property type="entry name" value="Rad21_Rec8_N"/>
    <property type="match status" value="1"/>
</dbReference>
<dbReference type="EMBL" id="JAFCIX010000580">
    <property type="protein sequence ID" value="KAH6585599.1"/>
    <property type="molecule type" value="Genomic_DNA"/>
</dbReference>
<dbReference type="InterPro" id="IPR006910">
    <property type="entry name" value="Rad21_Rec8_N"/>
</dbReference>
<dbReference type="Proteomes" id="UP001648503">
    <property type="component" value="Unassembled WGS sequence"/>
</dbReference>
<reference evidence="2 3" key="1">
    <citation type="submission" date="2021-02" db="EMBL/GenBank/DDBJ databases">
        <title>Variation within the Batrachochytrium salamandrivorans European outbreak.</title>
        <authorList>
            <person name="Kelly M."/>
            <person name="Pasmans F."/>
            <person name="Shea T.P."/>
            <person name="Munoz J.F."/>
            <person name="Carranza S."/>
            <person name="Cuomo C.A."/>
            <person name="Martel A."/>
        </authorList>
    </citation>
    <scope>NUCLEOTIDE SEQUENCE [LARGE SCALE GENOMIC DNA]</scope>
    <source>
        <strain evidence="2 3">AMFP18/2</strain>
    </source>
</reference>
<accession>A0ABQ8ERY3</accession>
<comment type="caution">
    <text evidence="2">The sequence shown here is derived from an EMBL/GenBank/DDBJ whole genome shotgun (WGS) entry which is preliminary data.</text>
</comment>
<keyword evidence="3" id="KW-1185">Reference proteome</keyword>
<evidence type="ECO:0000259" key="1">
    <source>
        <dbReference type="Pfam" id="PF04825"/>
    </source>
</evidence>
<feature type="domain" description="Rad21/Rec8-like protein N-terminal" evidence="1">
    <location>
        <begin position="1"/>
        <end position="52"/>
    </location>
</feature>